<feature type="region of interest" description="Disordered" evidence="1">
    <location>
        <begin position="23"/>
        <end position="76"/>
    </location>
</feature>
<evidence type="ECO:0000313" key="3">
    <source>
        <dbReference type="Proteomes" id="UP001157418"/>
    </source>
</evidence>
<dbReference type="AlphaFoldDB" id="A0AAU9NHW8"/>
<evidence type="ECO:0000256" key="1">
    <source>
        <dbReference type="SAM" id="MobiDB-lite"/>
    </source>
</evidence>
<dbReference type="EMBL" id="CAKMRJ010004445">
    <property type="protein sequence ID" value="CAH1437462.1"/>
    <property type="molecule type" value="Genomic_DNA"/>
</dbReference>
<accession>A0AAU9NHW8</accession>
<sequence>MKKTHTEKPQPAVEEVSKEIIPSKTSFLKRTKKPANKPCDSPVRPSVQEPEIELAEQTQVDSSHTHSSQKGIKKIRKHQFNRKGVLFREVSVLVSPASKKRQTFDMDHKL</sequence>
<dbReference type="Proteomes" id="UP001157418">
    <property type="component" value="Unassembled WGS sequence"/>
</dbReference>
<evidence type="ECO:0000313" key="2">
    <source>
        <dbReference type="EMBL" id="CAH1437462.1"/>
    </source>
</evidence>
<proteinExistence type="predicted"/>
<name>A0AAU9NHW8_9ASTR</name>
<gene>
    <name evidence="2" type="ORF">LVIROSA_LOCUS23791</name>
</gene>
<organism evidence="2 3">
    <name type="scientific">Lactuca virosa</name>
    <dbReference type="NCBI Taxonomy" id="75947"/>
    <lineage>
        <taxon>Eukaryota</taxon>
        <taxon>Viridiplantae</taxon>
        <taxon>Streptophyta</taxon>
        <taxon>Embryophyta</taxon>
        <taxon>Tracheophyta</taxon>
        <taxon>Spermatophyta</taxon>
        <taxon>Magnoliopsida</taxon>
        <taxon>eudicotyledons</taxon>
        <taxon>Gunneridae</taxon>
        <taxon>Pentapetalae</taxon>
        <taxon>asterids</taxon>
        <taxon>campanulids</taxon>
        <taxon>Asterales</taxon>
        <taxon>Asteraceae</taxon>
        <taxon>Cichorioideae</taxon>
        <taxon>Cichorieae</taxon>
        <taxon>Lactucinae</taxon>
        <taxon>Lactuca</taxon>
    </lineage>
</organism>
<protein>
    <submittedName>
        <fullName evidence="2">Uncharacterized protein</fullName>
    </submittedName>
</protein>
<comment type="caution">
    <text evidence="2">The sequence shown here is derived from an EMBL/GenBank/DDBJ whole genome shotgun (WGS) entry which is preliminary data.</text>
</comment>
<reference evidence="2 3" key="1">
    <citation type="submission" date="2022-01" db="EMBL/GenBank/DDBJ databases">
        <authorList>
            <person name="Xiong W."/>
            <person name="Schranz E."/>
        </authorList>
    </citation>
    <scope>NUCLEOTIDE SEQUENCE [LARGE SCALE GENOMIC DNA]</scope>
</reference>
<feature type="compositionally biased region" description="Polar residues" evidence="1">
    <location>
        <begin position="56"/>
        <end position="70"/>
    </location>
</feature>
<keyword evidence="3" id="KW-1185">Reference proteome</keyword>